<dbReference type="SMR" id="A0A3B6JPP0"/>
<dbReference type="Gramene" id="TraesLAC4D03G02509080.1">
    <property type="protein sequence ID" value="TraesLAC4D03G02509080.1"/>
    <property type="gene ID" value="TraesLAC4D03G02509080"/>
</dbReference>
<evidence type="ECO:0000313" key="2">
    <source>
        <dbReference type="Proteomes" id="UP000019116"/>
    </source>
</evidence>
<dbReference type="OMA" id="CNYASEP"/>
<dbReference type="Gramene" id="TraesJAG4D03G02552370.1">
    <property type="protein sequence ID" value="TraesJAG4D03G02552370.1"/>
    <property type="gene ID" value="TraesJAG4D03G02552370"/>
</dbReference>
<dbReference type="Gene3D" id="2.40.10.120">
    <property type="match status" value="1"/>
</dbReference>
<reference evidence="1" key="1">
    <citation type="submission" date="2018-08" db="EMBL/GenBank/DDBJ databases">
        <authorList>
            <person name="Rossello M."/>
        </authorList>
    </citation>
    <scope>NUCLEOTIDE SEQUENCE [LARGE SCALE GENOMIC DNA]</scope>
    <source>
        <strain evidence="1">cv. Chinese Spring</strain>
    </source>
</reference>
<dbReference type="KEGG" id="taes:123098952"/>
<reference evidence="1" key="2">
    <citation type="submission" date="2018-10" db="UniProtKB">
        <authorList>
            <consortium name="EnsemblPlants"/>
        </authorList>
    </citation>
    <scope>IDENTIFICATION</scope>
</reference>
<dbReference type="Gramene" id="TraesPARA_EIv1.0_1490530.1">
    <property type="protein sequence ID" value="TraesPARA_EIv1.0_1490530.1.CDS"/>
    <property type="gene ID" value="TraesPARA_EIv1.0_1490530"/>
</dbReference>
<dbReference type="Gramene" id="TraesMAC4D03G02553560.1">
    <property type="protein sequence ID" value="TraesMAC4D03G02553560.1"/>
    <property type="gene ID" value="TraesMAC4D03G02553560"/>
</dbReference>
<sequence>MMSVVSLVYASSPRGSGFIVYASPEAFLAMTCEHVVRGCRELQIFFPGETKAYKARVLRHDPTIDLALISFLPDGDCLQRRVPLRFADLNAPLNCGAVRMIGYHQVPQGRLLSPGVFDGNLTVQEADQTDDPEMKLRSIQFLNCNYASEPGTSGGPILKGNRVVGVNSDSFGGHKFSISVIGVCNTLRRWLNMENSGVGIDDMLAMLARE</sequence>
<keyword evidence="2" id="KW-1185">Reference proteome</keyword>
<dbReference type="Gramene" id="TraesSYM4D03G02583650.1">
    <property type="protein sequence ID" value="TraesSYM4D03G02583650.1"/>
    <property type="gene ID" value="TraesSYM4D03G02583650"/>
</dbReference>
<dbReference type="Gramene" id="TraesCLE_scaffold_088366_01G000300.1">
    <property type="protein sequence ID" value="TraesCLE_scaffold_088366_01G000300.1"/>
    <property type="gene ID" value="TraesCLE_scaffold_088366_01G000300"/>
</dbReference>
<protein>
    <recommendedName>
        <fullName evidence="3">Serine protease</fullName>
    </recommendedName>
</protein>
<dbReference type="Gramene" id="TraesJUL4D03G02574270.2">
    <property type="protein sequence ID" value="TraesJUL4D03G02574270.2"/>
    <property type="gene ID" value="TraesJUL4D03G02574270"/>
</dbReference>
<dbReference type="PaxDb" id="4565-Traes_4DL_47B80EA6B.1"/>
<dbReference type="InterPro" id="IPR009003">
    <property type="entry name" value="Peptidase_S1_PA"/>
</dbReference>
<dbReference type="Pfam" id="PF13365">
    <property type="entry name" value="Trypsin_2"/>
    <property type="match status" value="1"/>
</dbReference>
<dbReference type="PANTHER" id="PTHR43019:SF30">
    <property type="entry name" value="SERINE PROTEASE"/>
    <property type="match status" value="1"/>
</dbReference>
<dbReference type="Proteomes" id="UP000019116">
    <property type="component" value="Chromosome 4D"/>
</dbReference>
<gene>
    <name evidence="1" type="primary">LOC123098952</name>
</gene>
<dbReference type="Gramene" id="TraesCS4D03G0778200.1">
    <property type="protein sequence ID" value="TraesCS4D03G0778200.1.CDS"/>
    <property type="gene ID" value="TraesCS4D03G0778200"/>
</dbReference>
<dbReference type="Gramene" id="TraesLDM4D03G02557980.1">
    <property type="protein sequence ID" value="TraesLDM4D03G02557980.1"/>
    <property type="gene ID" value="TraesLDM4D03G02557980"/>
</dbReference>
<dbReference type="Gramene" id="TraesJUL4D03G02574270.1">
    <property type="protein sequence ID" value="TraesJUL4D03G02574270.1"/>
    <property type="gene ID" value="TraesJUL4D03G02574270"/>
</dbReference>
<dbReference type="EnsemblPlants" id="TraesCS4D02G334800.1">
    <property type="protein sequence ID" value="TraesCS4D02G334800.1"/>
    <property type="gene ID" value="TraesCS4D02G334800"/>
</dbReference>
<dbReference type="Gramene" id="TraesCAD_scaffold_048063_01G000300.1">
    <property type="protein sequence ID" value="TraesCAD_scaffold_048063_01G000300.1"/>
    <property type="gene ID" value="TraesCAD_scaffold_048063_01G000300"/>
</dbReference>
<dbReference type="Gramene" id="TraesRN4D0100806500.1">
    <property type="protein sequence ID" value="TraesRN4D0100806500.1"/>
    <property type="gene ID" value="TraesRN4D0100806500"/>
</dbReference>
<name>A0A3B6JPP0_WHEAT</name>
<evidence type="ECO:0008006" key="3">
    <source>
        <dbReference type="Google" id="ProtNLM"/>
    </source>
</evidence>
<evidence type="ECO:0000313" key="1">
    <source>
        <dbReference type="EnsemblPlants" id="TraesCS4D02G334800.1"/>
    </source>
</evidence>
<dbReference type="GeneID" id="123098952"/>
<dbReference type="AlphaFoldDB" id="A0A3B6JPP0"/>
<accession>A0A3B6JPP0</accession>
<dbReference type="Gramene" id="TraesSTA4D03G02550630.1">
    <property type="protein sequence ID" value="TraesSTA4D03G02550630.1"/>
    <property type="gene ID" value="TraesSTA4D03G02550630"/>
</dbReference>
<dbReference type="SUPFAM" id="SSF50494">
    <property type="entry name" value="Trypsin-like serine proteases"/>
    <property type="match status" value="1"/>
</dbReference>
<dbReference type="Gramene" id="TraesCS4D02G334800.1">
    <property type="protein sequence ID" value="TraesCS4D02G334800.1"/>
    <property type="gene ID" value="TraesCS4D02G334800"/>
</dbReference>
<dbReference type="Gramene" id="TraesWEE_scaffold_021038_01G000300.1">
    <property type="protein sequence ID" value="TraesWEE_scaffold_021038_01G000300.1"/>
    <property type="gene ID" value="TraesWEE_scaffold_021038_01G000300"/>
</dbReference>
<dbReference type="Gramene" id="TraesROB_scaffold_078910_01G000100.1">
    <property type="protein sequence ID" value="TraesROB_scaffold_078910_01G000100.1"/>
    <property type="gene ID" value="TraesROB_scaffold_078910_01G000100"/>
</dbReference>
<dbReference type="Gramene" id="TraesSTA4D03G02550630.2">
    <property type="protein sequence ID" value="TraesSTA4D03G02550630.2"/>
    <property type="gene ID" value="TraesSTA4D03G02550630"/>
</dbReference>
<dbReference type="Gramene" id="TraesNOR4D03G02572730.1">
    <property type="protein sequence ID" value="TraesNOR4D03G02572730.1"/>
    <property type="gene ID" value="TraesNOR4D03G02572730"/>
</dbReference>
<dbReference type="OrthoDB" id="583013at2759"/>
<dbReference type="PANTHER" id="PTHR43019">
    <property type="entry name" value="SERINE ENDOPROTEASE DEGS"/>
    <property type="match status" value="1"/>
</dbReference>
<dbReference type="RefSeq" id="XP_044376975.1">
    <property type="nucleotide sequence ID" value="XM_044521040.1"/>
</dbReference>
<proteinExistence type="predicted"/>
<organism evidence="1">
    <name type="scientific">Triticum aestivum</name>
    <name type="common">Wheat</name>
    <dbReference type="NCBI Taxonomy" id="4565"/>
    <lineage>
        <taxon>Eukaryota</taxon>
        <taxon>Viridiplantae</taxon>
        <taxon>Streptophyta</taxon>
        <taxon>Embryophyta</taxon>
        <taxon>Tracheophyta</taxon>
        <taxon>Spermatophyta</taxon>
        <taxon>Magnoliopsida</taxon>
        <taxon>Liliopsida</taxon>
        <taxon>Poales</taxon>
        <taxon>Poaceae</taxon>
        <taxon>BOP clade</taxon>
        <taxon>Pooideae</taxon>
        <taxon>Triticodae</taxon>
        <taxon>Triticeae</taxon>
        <taxon>Triticinae</taxon>
        <taxon>Triticum</taxon>
    </lineage>
</organism>